<reference evidence="2 3" key="1">
    <citation type="submission" date="2020-06" db="EMBL/GenBank/DDBJ databases">
        <title>Synonyms of Asaia species.</title>
        <authorList>
            <person name="Sombolestani A."/>
        </authorList>
    </citation>
    <scope>NUCLEOTIDE SEQUENCE [LARGE SCALE GENOMIC DNA]</scope>
    <source>
        <strain evidence="2 3">LMG 27047</strain>
    </source>
</reference>
<name>A0ABX2P256_9PROT</name>
<dbReference type="RefSeq" id="WP_267310911.1">
    <property type="nucleotide sequence ID" value="NZ_JABXXV010000001.1"/>
</dbReference>
<feature type="domain" description="FAD-binding" evidence="1">
    <location>
        <begin position="11"/>
        <end position="210"/>
    </location>
</feature>
<proteinExistence type="predicted"/>
<keyword evidence="3" id="KW-1185">Reference proteome</keyword>
<dbReference type="SUPFAM" id="SSF51905">
    <property type="entry name" value="FAD/NAD(P)-binding domain"/>
    <property type="match status" value="1"/>
</dbReference>
<dbReference type="Pfam" id="PF01494">
    <property type="entry name" value="FAD_binding_3"/>
    <property type="match status" value="1"/>
</dbReference>
<evidence type="ECO:0000313" key="3">
    <source>
        <dbReference type="Proteomes" id="UP001516351"/>
    </source>
</evidence>
<sequence>MSDNVSNTSHDVLIIGAGLAGLTLAQQLLMADPGLDICIVHNRRFPNPERIHKVGESTVEIGAYYLAETIGCAQHLQDHHIRKMGLRIIQTEGVAEDDPYRELGLSFYPRHATYQIDRGKLENYLLGLVRPSITLLENNRVLDFERKDGVNAVAVRDHDGCIKKRNARWVVDASGRGRVLMKKFGLQKDSGINHSSVWFRVGGNVNINEFLASRDPANSFLDSSERWHSTTHLVGRGYWVWIIPINEETTSIGIVFDNAVHKLSSMSSHPLAMSWLQQHEPRLQSYLEAKNFDVIDFVMLRNYSYLSEQYISADGWALTGEAAGFVDPMYSNGTDVIGLANTMITNLVTKPEGPLFINQMNGLLSEAYAGFVDTHRHSYDGFGDWNYMFVKTNWDTTFYFLFMCVLFMNGKFDSVAYIESIHGKIAAFYGLHHKVLEYLKQPGSVAKDYELADFINLAGSIQEYANGAIMADDKSDEGISALLDYHMKILEELAASIMETKTFDRNFYGMRERLMAEEAMARAECLCPA</sequence>
<dbReference type="InterPro" id="IPR050816">
    <property type="entry name" value="Flavin-dep_Halogenase_NPB"/>
</dbReference>
<accession>A0ABX2P256</accession>
<evidence type="ECO:0000313" key="2">
    <source>
        <dbReference type="EMBL" id="NVN45332.1"/>
    </source>
</evidence>
<dbReference type="Proteomes" id="UP001516351">
    <property type="component" value="Unassembled WGS sequence"/>
</dbReference>
<gene>
    <name evidence="2" type="ORF">HW542_00745</name>
</gene>
<organism evidence="2 3">
    <name type="scientific">Asaia spathodeae</name>
    <dbReference type="NCBI Taxonomy" id="657016"/>
    <lineage>
        <taxon>Bacteria</taxon>
        <taxon>Pseudomonadati</taxon>
        <taxon>Pseudomonadota</taxon>
        <taxon>Alphaproteobacteria</taxon>
        <taxon>Acetobacterales</taxon>
        <taxon>Acetobacteraceae</taxon>
        <taxon>Asaia</taxon>
    </lineage>
</organism>
<dbReference type="EMBL" id="JABXXV010000001">
    <property type="protein sequence ID" value="NVN45332.1"/>
    <property type="molecule type" value="Genomic_DNA"/>
</dbReference>
<protein>
    <submittedName>
        <fullName evidence="2">Tryptophan 7-halogenase</fullName>
    </submittedName>
</protein>
<dbReference type="PANTHER" id="PTHR43747">
    <property type="entry name" value="FAD-BINDING PROTEIN"/>
    <property type="match status" value="1"/>
</dbReference>
<dbReference type="InterPro" id="IPR036188">
    <property type="entry name" value="FAD/NAD-bd_sf"/>
</dbReference>
<dbReference type="Gene3D" id="3.50.50.60">
    <property type="entry name" value="FAD/NAD(P)-binding domain"/>
    <property type="match status" value="1"/>
</dbReference>
<evidence type="ECO:0000259" key="1">
    <source>
        <dbReference type="Pfam" id="PF01494"/>
    </source>
</evidence>
<comment type="caution">
    <text evidence="2">The sequence shown here is derived from an EMBL/GenBank/DDBJ whole genome shotgun (WGS) entry which is preliminary data.</text>
</comment>
<dbReference type="PANTHER" id="PTHR43747:SF1">
    <property type="entry name" value="SLR1998 PROTEIN"/>
    <property type="match status" value="1"/>
</dbReference>
<dbReference type="InterPro" id="IPR002938">
    <property type="entry name" value="FAD-bd"/>
</dbReference>